<keyword evidence="1" id="KW-0378">Hydrolase</keyword>
<dbReference type="GO" id="GO:0016787">
    <property type="term" value="F:hydrolase activity"/>
    <property type="evidence" value="ECO:0007669"/>
    <property type="project" value="UniProtKB-KW"/>
</dbReference>
<dbReference type="RefSeq" id="WP_249375974.1">
    <property type="nucleotide sequence ID" value="NZ_SNUZ01000003.1"/>
</dbReference>
<evidence type="ECO:0000313" key="2">
    <source>
        <dbReference type="Proteomes" id="UP001056693"/>
    </source>
</evidence>
<dbReference type="InterPro" id="IPR050155">
    <property type="entry name" value="HAD-like_hydrolase_sf"/>
</dbReference>
<keyword evidence="2" id="KW-1185">Reference proteome</keyword>
<gene>
    <name evidence="1" type="ORF">E2N93_02405</name>
</gene>
<dbReference type="Gene3D" id="1.10.150.240">
    <property type="entry name" value="Putative phosphatase, domain 2"/>
    <property type="match status" value="1"/>
</dbReference>
<name>A0ABT0NF44_9FIRM</name>
<sequence>MKSLMVKHDYILFDLDGTISKSADGIKYSLENAIKQMGKPVPDLSDYTLYIGPPLIDTFLNICHFSQEESLRGVEVYRDIYNTKGKFVNKAYDGIEELLKKIKADGKKIAVCSSKYELFAKEIIEILGLSQYFDAVCGSTLDGSRKDKKDLIPYALNSLGTSLEKDRENAVIIGDTYFDTKGAVQTGIDFVGANYGYGDIEQMKKEGGKVFADTPLEIYNLI</sequence>
<organism evidence="1 2">
    <name type="scientific">Ruminococcus bromii</name>
    <dbReference type="NCBI Taxonomy" id="40518"/>
    <lineage>
        <taxon>Bacteria</taxon>
        <taxon>Bacillati</taxon>
        <taxon>Bacillota</taxon>
        <taxon>Clostridia</taxon>
        <taxon>Eubacteriales</taxon>
        <taxon>Oscillospiraceae</taxon>
        <taxon>Ruminococcus</taxon>
    </lineage>
</organism>
<dbReference type="Gene3D" id="3.40.50.1000">
    <property type="entry name" value="HAD superfamily/HAD-like"/>
    <property type="match status" value="1"/>
</dbReference>
<dbReference type="SFLD" id="SFLDS00003">
    <property type="entry name" value="Haloacid_Dehalogenase"/>
    <property type="match status" value="1"/>
</dbReference>
<dbReference type="InterPro" id="IPR036412">
    <property type="entry name" value="HAD-like_sf"/>
</dbReference>
<dbReference type="Proteomes" id="UP001056693">
    <property type="component" value="Unassembled WGS sequence"/>
</dbReference>
<dbReference type="InterPro" id="IPR023198">
    <property type="entry name" value="PGP-like_dom2"/>
</dbReference>
<accession>A0ABT0NF44</accession>
<evidence type="ECO:0000313" key="1">
    <source>
        <dbReference type="EMBL" id="MCL3786881.1"/>
    </source>
</evidence>
<dbReference type="PANTHER" id="PTHR43434">
    <property type="entry name" value="PHOSPHOGLYCOLATE PHOSPHATASE"/>
    <property type="match status" value="1"/>
</dbReference>
<dbReference type="SFLD" id="SFLDG01129">
    <property type="entry name" value="C1.5:_HAD__Beta-PGM__Phosphata"/>
    <property type="match status" value="1"/>
</dbReference>
<dbReference type="SUPFAM" id="SSF56784">
    <property type="entry name" value="HAD-like"/>
    <property type="match status" value="1"/>
</dbReference>
<reference evidence="1 2" key="1">
    <citation type="submission" date="2019-03" db="EMBL/GenBank/DDBJ databases">
        <authorList>
            <person name="Molinero N."/>
            <person name="Sanchez B."/>
            <person name="Walker A."/>
            <person name="Duncan S."/>
            <person name="Delgado S."/>
            <person name="Margolles A."/>
        </authorList>
    </citation>
    <scope>NUCLEOTIDE SEQUENCE [LARGE SCALE GENOMIC DNA]</scope>
    <source>
        <strain evidence="1 2">IPLA60002</strain>
    </source>
</reference>
<protein>
    <submittedName>
        <fullName evidence="1">HAD family hydrolase</fullName>
    </submittedName>
</protein>
<dbReference type="PANTHER" id="PTHR43434:SF20">
    <property type="entry name" value="5'-NUCLEOTIDASE"/>
    <property type="match status" value="1"/>
</dbReference>
<dbReference type="Pfam" id="PF13419">
    <property type="entry name" value="HAD_2"/>
    <property type="match status" value="1"/>
</dbReference>
<dbReference type="InterPro" id="IPR023214">
    <property type="entry name" value="HAD_sf"/>
</dbReference>
<dbReference type="EMBL" id="SNUZ01000003">
    <property type="protein sequence ID" value="MCL3786881.1"/>
    <property type="molecule type" value="Genomic_DNA"/>
</dbReference>
<dbReference type="InterPro" id="IPR041492">
    <property type="entry name" value="HAD_2"/>
</dbReference>
<comment type="caution">
    <text evidence="1">The sequence shown here is derived from an EMBL/GenBank/DDBJ whole genome shotgun (WGS) entry which is preliminary data.</text>
</comment>
<proteinExistence type="predicted"/>